<dbReference type="InterPro" id="IPR043770">
    <property type="entry name" value="DUF5716_C"/>
</dbReference>
<evidence type="ECO:0000313" key="2">
    <source>
        <dbReference type="EMBL" id="SFR91981.1"/>
    </source>
</evidence>
<evidence type="ECO:0000313" key="3">
    <source>
        <dbReference type="Proteomes" id="UP000199659"/>
    </source>
</evidence>
<accession>A0A1I6KL95</accession>
<reference evidence="2 3" key="1">
    <citation type="submission" date="2016-10" db="EMBL/GenBank/DDBJ databases">
        <authorList>
            <person name="de Groot N.N."/>
        </authorList>
    </citation>
    <scope>NUCLEOTIDE SEQUENCE [LARGE SCALE GENOMIC DNA]</scope>
    <source>
        <strain evidence="2 3">743A</strain>
    </source>
</reference>
<keyword evidence="3" id="KW-1185">Reference proteome</keyword>
<evidence type="ECO:0000259" key="1">
    <source>
        <dbReference type="Pfam" id="PF18980"/>
    </source>
</evidence>
<organism evidence="2 3">
    <name type="scientific">Anaeromicropila populeti</name>
    <dbReference type="NCBI Taxonomy" id="37658"/>
    <lineage>
        <taxon>Bacteria</taxon>
        <taxon>Bacillati</taxon>
        <taxon>Bacillota</taxon>
        <taxon>Clostridia</taxon>
        <taxon>Lachnospirales</taxon>
        <taxon>Lachnospiraceae</taxon>
        <taxon>Anaeromicropila</taxon>
    </lineage>
</organism>
<dbReference type="AlphaFoldDB" id="A0A1I6KL95"/>
<dbReference type="OrthoDB" id="1918132at2"/>
<dbReference type="EMBL" id="FOYZ01000009">
    <property type="protein sequence ID" value="SFR91981.1"/>
    <property type="molecule type" value="Genomic_DNA"/>
</dbReference>
<dbReference type="RefSeq" id="WP_092561284.1">
    <property type="nucleotide sequence ID" value="NZ_FOYZ01000009.1"/>
</dbReference>
<dbReference type="Gene3D" id="3.30.420.40">
    <property type="match status" value="1"/>
</dbReference>
<feature type="domain" description="DUF5716" evidence="1">
    <location>
        <begin position="126"/>
        <end position="424"/>
    </location>
</feature>
<gene>
    <name evidence="2" type="ORF">SAMN05661086_02508</name>
</gene>
<name>A0A1I6KL95_9FIRM</name>
<sequence>MFKIDNQTLYVGFDLCNEFTQISCYDEKAFEPKSLSLYTEKEVFLIPTVLAVKKETGEWFYGENAISYGNREGVPVLTDFIQKIQQGETIVYLDKTFSYVEILNKFFRKSLSLLKFYFPSEAIHRMVITVSDMNEVLVNAIYAALEELGIGTARCRVISHRQSYIYYALSQKKELWMNDVGLFDYNENGLTFYRIFINRRFQPQTIGIEEKSFRDTISYEMYPEFTEEPEKAYIFESIAKSVLHKRVVTTIYVTGKGFEGSWANWVLEDLCVGRRIFIGHNLYTVGACYGAKEMDGNGKLKNYVILGEEMTYVEVSIRVYKDTKMERVLLVEAGIPWMDAHRMISVIEDDETELEIEVYSMIDHVRTNYFLHIDPIEGRPNRTTRLEVQVQFLERKTFLIKVKDKGFGDFYPSTNRVWEKEIHL</sequence>
<dbReference type="SUPFAM" id="SSF53067">
    <property type="entry name" value="Actin-like ATPase domain"/>
    <property type="match status" value="1"/>
</dbReference>
<dbReference type="Pfam" id="PF18980">
    <property type="entry name" value="DUF5716_C"/>
    <property type="match status" value="1"/>
</dbReference>
<dbReference type="STRING" id="37658.SAMN05661086_02508"/>
<dbReference type="InterPro" id="IPR043129">
    <property type="entry name" value="ATPase_NBD"/>
</dbReference>
<protein>
    <recommendedName>
        <fullName evidence="1">DUF5716 domain-containing protein</fullName>
    </recommendedName>
</protein>
<proteinExistence type="predicted"/>
<dbReference type="Proteomes" id="UP000199659">
    <property type="component" value="Unassembled WGS sequence"/>
</dbReference>